<evidence type="ECO:0000259" key="3">
    <source>
        <dbReference type="PROSITE" id="PS50882"/>
    </source>
</evidence>
<dbReference type="GO" id="GO:0061157">
    <property type="term" value="P:mRNA destabilization"/>
    <property type="evidence" value="ECO:0007669"/>
    <property type="project" value="TreeGrafter"/>
</dbReference>
<dbReference type="OrthoDB" id="306690at2759"/>
<feature type="compositionally biased region" description="Polar residues" evidence="2">
    <location>
        <begin position="360"/>
        <end position="386"/>
    </location>
</feature>
<feature type="compositionally biased region" description="Basic and acidic residues" evidence="2">
    <location>
        <begin position="615"/>
        <end position="627"/>
    </location>
</feature>
<dbReference type="GO" id="GO:0005737">
    <property type="term" value="C:cytoplasm"/>
    <property type="evidence" value="ECO:0007669"/>
    <property type="project" value="TreeGrafter"/>
</dbReference>
<feature type="compositionally biased region" description="Basic and acidic residues" evidence="2">
    <location>
        <begin position="1"/>
        <end position="16"/>
    </location>
</feature>
<accession>A0A7J6V3D4</accession>
<dbReference type="Gene3D" id="3.10.590.10">
    <property type="entry name" value="ph1033 like domains"/>
    <property type="match status" value="1"/>
</dbReference>
<dbReference type="GO" id="GO:1990247">
    <property type="term" value="F:N6-methyladenosine-containing RNA reader activity"/>
    <property type="evidence" value="ECO:0007669"/>
    <property type="project" value="UniProtKB-UniRule"/>
</dbReference>
<keyword evidence="1" id="KW-0694">RNA-binding</keyword>
<evidence type="ECO:0000313" key="4">
    <source>
        <dbReference type="EMBL" id="KAF5179188.1"/>
    </source>
</evidence>
<feature type="region of interest" description="Disordered" evidence="2">
    <location>
        <begin position="350"/>
        <end position="386"/>
    </location>
</feature>
<sequence>MSALDTEKPSNSDNSKDQPLSLNDEREVISNPSRNATSASLSRDATSHWGSVGSGDHNAVYQPNPYSPQAQTFYFGGLENATGEWGEYSQYVTSENMEIGSPGIYNDSPSLVFHSGYGYNPQMPYGPYSPVTTPLSSMRGDGQLYSAQQYPFSGQSYYQQLVPPNISYANSSNPVSQTDLTVPVSLDQQGEGMLFGPRPGYSPQFGSFGRGSSFHGNTGNSSFFDLRQGYDGFGSSALWSDWLKSSDGQRSLAPLSPAVSPQPVNMRGSFGRNVGMASQQHRPLYGLGYGSSSHTRRYPHNGIYQSSFDTASFSTLGTNDRWVTFDKVRRRARDSGPLCSCNGALDILSEQNRGPRASKPKSQGTTEHSSSVDLNNTPIVDTHNQTYNRPDFATEYNEGKFYVIKSYSEDNVHKSIKYGVWASTPNGNKKLDAAYHEANEKHCPVFLLFSVNASAQFCGVAEMVGPVDFDKSVDYWQQDKWSGQFPVKWHIIKDVPNSQFRHIILENNDSKPVTNSRDTQEACSCITTLTALLPYVAVCKYDGYQPYLGLAVNPLSQPLFVEREKALQERKARQQASTIPTSVIGSNEYRSPVTLTNDLVKQMPKSFAQAVRLEESSKERLTEKSDTDSVATVGNLAKSEDTNKTTVVSTTQNS</sequence>
<feature type="region of interest" description="Disordered" evidence="2">
    <location>
        <begin position="615"/>
        <end position="654"/>
    </location>
</feature>
<organism evidence="4 5">
    <name type="scientific">Thalictrum thalictroides</name>
    <name type="common">Rue-anemone</name>
    <name type="synonym">Anemone thalictroides</name>
    <dbReference type="NCBI Taxonomy" id="46969"/>
    <lineage>
        <taxon>Eukaryota</taxon>
        <taxon>Viridiplantae</taxon>
        <taxon>Streptophyta</taxon>
        <taxon>Embryophyta</taxon>
        <taxon>Tracheophyta</taxon>
        <taxon>Spermatophyta</taxon>
        <taxon>Magnoliopsida</taxon>
        <taxon>Ranunculales</taxon>
        <taxon>Ranunculaceae</taxon>
        <taxon>Thalictroideae</taxon>
        <taxon>Thalictrum</taxon>
    </lineage>
</organism>
<proteinExistence type="inferred from homology"/>
<evidence type="ECO:0000256" key="1">
    <source>
        <dbReference type="RuleBase" id="RU369095"/>
    </source>
</evidence>
<comment type="function">
    <text evidence="1">Specifically recognizes and binds N6-methyladenosine (m6A)-containing RNAs, and regulates mRNA stability. M6A is a modification present at internal sites of mRNAs and some non-coding RNAs and plays a role in mRNA stability and processing.</text>
</comment>
<dbReference type="GO" id="GO:0003729">
    <property type="term" value="F:mRNA binding"/>
    <property type="evidence" value="ECO:0007669"/>
    <property type="project" value="UniProtKB-UniRule"/>
</dbReference>
<gene>
    <name evidence="4" type="ORF">FRX31_031225</name>
</gene>
<reference evidence="4 5" key="1">
    <citation type="submission" date="2020-06" db="EMBL/GenBank/DDBJ databases">
        <title>Transcriptomic and genomic resources for Thalictrum thalictroides and T. hernandezii: Facilitating candidate gene discovery in an emerging model plant lineage.</title>
        <authorList>
            <person name="Arias T."/>
            <person name="Riano-Pachon D.M."/>
            <person name="Di Stilio V.S."/>
        </authorList>
    </citation>
    <scope>NUCLEOTIDE SEQUENCE [LARGE SCALE GENOMIC DNA]</scope>
    <source>
        <strain evidence="5">cv. WT478/WT964</strain>
        <tissue evidence="4">Leaves</tissue>
    </source>
</reference>
<evidence type="ECO:0000256" key="2">
    <source>
        <dbReference type="SAM" id="MobiDB-lite"/>
    </source>
</evidence>
<comment type="caution">
    <text evidence="4">The sequence shown here is derived from an EMBL/GenBank/DDBJ whole genome shotgun (WGS) entry which is preliminary data.</text>
</comment>
<dbReference type="InterPro" id="IPR045168">
    <property type="entry name" value="YTH_prot"/>
</dbReference>
<dbReference type="AlphaFoldDB" id="A0A7J6V3D4"/>
<evidence type="ECO:0000313" key="5">
    <source>
        <dbReference type="Proteomes" id="UP000554482"/>
    </source>
</evidence>
<dbReference type="EMBL" id="JABWDY010039137">
    <property type="protein sequence ID" value="KAF5179188.1"/>
    <property type="molecule type" value="Genomic_DNA"/>
</dbReference>
<protein>
    <recommendedName>
        <fullName evidence="1">YTH domain-containing family protein</fullName>
    </recommendedName>
</protein>
<dbReference type="PANTHER" id="PTHR12357:SF89">
    <property type="entry name" value="YTH DOMAIN-CONTAINING FAMILY PROTEIN"/>
    <property type="match status" value="1"/>
</dbReference>
<keyword evidence="5" id="KW-1185">Reference proteome</keyword>
<dbReference type="InterPro" id="IPR007275">
    <property type="entry name" value="YTH_domain"/>
</dbReference>
<feature type="compositionally biased region" description="Polar residues" evidence="2">
    <location>
        <begin position="644"/>
        <end position="654"/>
    </location>
</feature>
<dbReference type="CDD" id="cd21134">
    <property type="entry name" value="YTH"/>
    <property type="match status" value="1"/>
</dbReference>
<dbReference type="PANTHER" id="PTHR12357">
    <property type="entry name" value="YTH YT521-B HOMOLOGY DOMAIN-CONTAINING"/>
    <property type="match status" value="1"/>
</dbReference>
<name>A0A7J6V3D4_THATH</name>
<dbReference type="PROSITE" id="PS50882">
    <property type="entry name" value="YTH"/>
    <property type="match status" value="1"/>
</dbReference>
<feature type="compositionally biased region" description="Polar residues" evidence="2">
    <location>
        <begin position="30"/>
        <end position="44"/>
    </location>
</feature>
<feature type="domain" description="YTH" evidence="3">
    <location>
        <begin position="399"/>
        <end position="534"/>
    </location>
</feature>
<comment type="similarity">
    <text evidence="1">Belongs to the YTHDF family.</text>
</comment>
<dbReference type="Pfam" id="PF04146">
    <property type="entry name" value="YTH"/>
    <property type="match status" value="1"/>
</dbReference>
<dbReference type="Proteomes" id="UP000554482">
    <property type="component" value="Unassembled WGS sequence"/>
</dbReference>
<feature type="region of interest" description="Disordered" evidence="2">
    <location>
        <begin position="1"/>
        <end position="63"/>
    </location>
</feature>